<proteinExistence type="predicted"/>
<dbReference type="Gene3D" id="3.40.50.970">
    <property type="match status" value="1"/>
</dbReference>
<feature type="region of interest" description="Disordered" evidence="4">
    <location>
        <begin position="1"/>
        <end position="30"/>
    </location>
</feature>
<evidence type="ECO:0000256" key="1">
    <source>
        <dbReference type="ARBA" id="ARBA00001964"/>
    </source>
</evidence>
<accession>A0A0B6X1C9</accession>
<evidence type="ECO:0000256" key="2">
    <source>
        <dbReference type="ARBA" id="ARBA00023002"/>
    </source>
</evidence>
<dbReference type="GO" id="GO:0004739">
    <property type="term" value="F:pyruvate dehydrogenase (acetyl-transferring) activity"/>
    <property type="evidence" value="ECO:0007669"/>
    <property type="project" value="TreeGrafter"/>
</dbReference>
<dbReference type="Proteomes" id="UP000031518">
    <property type="component" value="Unassembled WGS sequence"/>
</dbReference>
<feature type="domain" description="Dehydrogenase E1 component" evidence="5">
    <location>
        <begin position="112"/>
        <end position="406"/>
    </location>
</feature>
<evidence type="ECO:0000313" key="7">
    <source>
        <dbReference type="Proteomes" id="UP000031518"/>
    </source>
</evidence>
<dbReference type="PANTHER" id="PTHR11516">
    <property type="entry name" value="PYRUVATE DEHYDROGENASE E1 COMPONENT, ALPHA SUBUNIT BACTERIAL AND ORGANELLAR"/>
    <property type="match status" value="1"/>
</dbReference>
<keyword evidence="2 6" id="KW-0560">Oxidoreductase</keyword>
<protein>
    <submittedName>
        <fullName evidence="6">Pyruvate/2-oxoglutarate dehydrogenase complex, dehydrogenase component alpha subunit</fullName>
        <ecNumber evidence="6">1.2.4.4</ecNumber>
    </submittedName>
</protein>
<dbReference type="AlphaFoldDB" id="A0A0B6X1C9"/>
<dbReference type="InterPro" id="IPR029061">
    <property type="entry name" value="THDP-binding"/>
</dbReference>
<feature type="compositionally biased region" description="Basic residues" evidence="4">
    <location>
        <begin position="1"/>
        <end position="21"/>
    </location>
</feature>
<dbReference type="GO" id="GO:0006086">
    <property type="term" value="P:pyruvate decarboxylation to acetyl-CoA"/>
    <property type="evidence" value="ECO:0007669"/>
    <property type="project" value="TreeGrafter"/>
</dbReference>
<dbReference type="GO" id="GO:0003863">
    <property type="term" value="F:branched-chain 2-oxo acid dehydrogenase activity"/>
    <property type="evidence" value="ECO:0007669"/>
    <property type="project" value="UniProtKB-EC"/>
</dbReference>
<dbReference type="SUPFAM" id="SSF52518">
    <property type="entry name" value="Thiamin diphosphate-binding fold (THDP-binding)"/>
    <property type="match status" value="1"/>
</dbReference>
<evidence type="ECO:0000259" key="5">
    <source>
        <dbReference type="Pfam" id="PF00676"/>
    </source>
</evidence>
<dbReference type="InterPro" id="IPR001017">
    <property type="entry name" value="DH_E1"/>
</dbReference>
<dbReference type="STRING" id="454194.PYK22_02845"/>
<dbReference type="EMBL" id="CBXV010000008">
    <property type="protein sequence ID" value="CDM66807.1"/>
    <property type="molecule type" value="Genomic_DNA"/>
</dbReference>
<gene>
    <name evidence="6" type="ORF">PYK22_02845</name>
</gene>
<organism evidence="6 7">
    <name type="scientific">Pyrinomonas methylaliphatogenes</name>
    <dbReference type="NCBI Taxonomy" id="454194"/>
    <lineage>
        <taxon>Bacteria</taxon>
        <taxon>Pseudomonadati</taxon>
        <taxon>Acidobacteriota</taxon>
        <taxon>Blastocatellia</taxon>
        <taxon>Blastocatellales</taxon>
        <taxon>Pyrinomonadaceae</taxon>
        <taxon>Pyrinomonas</taxon>
    </lineage>
</organism>
<dbReference type="CDD" id="cd02000">
    <property type="entry name" value="TPP_E1_PDC_ADC_BCADC"/>
    <property type="match status" value="1"/>
</dbReference>
<dbReference type="EC" id="1.2.4.4" evidence="6"/>
<dbReference type="InterPro" id="IPR050642">
    <property type="entry name" value="PDH_E1_Alpha_Subunit"/>
</dbReference>
<name>A0A0B6X1C9_9BACT</name>
<keyword evidence="7" id="KW-1185">Reference proteome</keyword>
<reference evidence="6 7" key="2">
    <citation type="submission" date="2015-01" db="EMBL/GenBank/DDBJ databases">
        <title>Complete genome sequence of Pyrinomonas methylaliphatogenes type strain K22T.</title>
        <authorList>
            <person name="Lee K.C.Y."/>
            <person name="Power J.F."/>
            <person name="Dunfield P.F."/>
            <person name="Morgan X.C."/>
            <person name="Huttenhower C."/>
            <person name="Stott M.B."/>
        </authorList>
    </citation>
    <scope>NUCLEOTIDE SEQUENCE [LARGE SCALE GENOMIC DNA]</scope>
    <source>
        <strain evidence="6 7">K22</strain>
    </source>
</reference>
<dbReference type="PANTHER" id="PTHR11516:SF41">
    <property type="entry name" value="3-METHYL-2-OXOBUTANOATE DEHYDROGENASE SUBUNIT ALPHA"/>
    <property type="match status" value="1"/>
</dbReference>
<reference evidence="6 7" key="1">
    <citation type="submission" date="2013-12" db="EMBL/GenBank/DDBJ databases">
        <authorList>
            <person name="Stott M."/>
        </authorList>
    </citation>
    <scope>NUCLEOTIDE SEQUENCE [LARGE SCALE GENOMIC DNA]</scope>
    <source>
        <strain evidence="6 7">K22</strain>
    </source>
</reference>
<keyword evidence="3" id="KW-0786">Thiamine pyrophosphate</keyword>
<comment type="cofactor">
    <cofactor evidence="1">
        <name>thiamine diphosphate</name>
        <dbReference type="ChEBI" id="CHEBI:58937"/>
    </cofactor>
</comment>
<evidence type="ECO:0000313" key="6">
    <source>
        <dbReference type="EMBL" id="CDM66807.1"/>
    </source>
</evidence>
<sequence length="429" mass="47094">MTNKRGSRGKSTRANGKKRTSNRTETARTAEVVDAATVALDEAGTGEIAQRGGNGASATSVAMQTTAGRDSVHLVEIVEGVQAPAIDEGLICSLETGLTREQMLELYYYLKLTRLVEERLVNLYRQNKVIGGVYRSLGQEATAVGTCYALEPGDFIAPLIRDLGAVLTKGIRPRAIFAQYMAKAWGPSEGRDLNIHFGDMERGFIGPISHLGDMIPVMTGVLLAARMQQKKIVAIAYIGDGGMSTGAFHEGLNFAAVQRLPLIVVAEHNCYAYSTPTHKQTAVKNLADKAAGYGIPGYIVDGNDIIACYETTKRAVDFARSGGGAVLIEAKTYRRKGHAEHDDQRYVPREELELWEKRDPVDRYERHLTSQGIATREELDQITARIKQELEEEVAWAESSPLPEPERAAYNVYDNSIVPPAFRPKVLER</sequence>
<evidence type="ECO:0000256" key="3">
    <source>
        <dbReference type="ARBA" id="ARBA00023052"/>
    </source>
</evidence>
<keyword evidence="6" id="KW-0670">Pyruvate</keyword>
<dbReference type="Pfam" id="PF00676">
    <property type="entry name" value="E1_dh"/>
    <property type="match status" value="1"/>
</dbReference>
<dbReference type="RefSeq" id="WP_211197719.1">
    <property type="nucleotide sequence ID" value="NZ_CBXV010000008.1"/>
</dbReference>
<evidence type="ECO:0000256" key="4">
    <source>
        <dbReference type="SAM" id="MobiDB-lite"/>
    </source>
</evidence>